<dbReference type="KEGG" id="hir:HETIRDRAFT_55172"/>
<feature type="domain" description="Glycosyl hydrolase family 13 catalytic" evidence="7">
    <location>
        <begin position="35"/>
        <end position="434"/>
    </location>
</feature>
<evidence type="ECO:0000259" key="7">
    <source>
        <dbReference type="SMART" id="SM00642"/>
    </source>
</evidence>
<evidence type="ECO:0000313" key="8">
    <source>
        <dbReference type="EMBL" id="ETW83039.1"/>
    </source>
</evidence>
<evidence type="ECO:0000256" key="3">
    <source>
        <dbReference type="ARBA" id="ARBA00022723"/>
    </source>
</evidence>
<comment type="similarity">
    <text evidence="2">Belongs to the glycosyl hydrolase 13 family.</text>
</comment>
<dbReference type="GO" id="GO:0005509">
    <property type="term" value="F:calcium ion binding"/>
    <property type="evidence" value="ECO:0007669"/>
    <property type="project" value="InterPro"/>
</dbReference>
<dbReference type="AlphaFoldDB" id="W4KBD4"/>
<dbReference type="EMBL" id="KI925457">
    <property type="protein sequence ID" value="ETW83039.1"/>
    <property type="molecule type" value="Genomic_DNA"/>
</dbReference>
<dbReference type="OrthoDB" id="550577at2759"/>
<evidence type="ECO:0000313" key="9">
    <source>
        <dbReference type="Proteomes" id="UP000030671"/>
    </source>
</evidence>
<proteinExistence type="inferred from homology"/>
<dbReference type="Pfam" id="PF00128">
    <property type="entry name" value="Alpha-amylase"/>
    <property type="match status" value="1"/>
</dbReference>
<keyword evidence="3" id="KW-0479">Metal-binding</keyword>
<dbReference type="eggNOG" id="KOG0471">
    <property type="taxonomic scope" value="Eukaryota"/>
</dbReference>
<dbReference type="HOGENOM" id="CLU_024572_2_0_1"/>
<dbReference type="CDD" id="cd11318">
    <property type="entry name" value="AmyAc_bac_fung_AmyA"/>
    <property type="match status" value="1"/>
</dbReference>
<dbReference type="InterPro" id="IPR013780">
    <property type="entry name" value="Glyco_hydro_b"/>
</dbReference>
<evidence type="ECO:0000256" key="2">
    <source>
        <dbReference type="ARBA" id="ARBA00008061"/>
    </source>
</evidence>
<dbReference type="InParanoid" id="W4KBD4"/>
<dbReference type="InterPro" id="IPR006047">
    <property type="entry name" value="GH13_cat_dom"/>
</dbReference>
<keyword evidence="6" id="KW-0326">Glycosidase</keyword>
<evidence type="ECO:0000256" key="4">
    <source>
        <dbReference type="ARBA" id="ARBA00022801"/>
    </source>
</evidence>
<comment type="cofactor">
    <cofactor evidence="1">
        <name>Ca(2+)</name>
        <dbReference type="ChEBI" id="CHEBI:29108"/>
    </cofactor>
</comment>
<organism evidence="8 9">
    <name type="scientific">Heterobasidion irregulare (strain TC 32-1)</name>
    <dbReference type="NCBI Taxonomy" id="747525"/>
    <lineage>
        <taxon>Eukaryota</taxon>
        <taxon>Fungi</taxon>
        <taxon>Dikarya</taxon>
        <taxon>Basidiomycota</taxon>
        <taxon>Agaricomycotina</taxon>
        <taxon>Agaricomycetes</taxon>
        <taxon>Russulales</taxon>
        <taxon>Bondarzewiaceae</taxon>
        <taxon>Heterobasidion</taxon>
        <taxon>Heterobasidion annosum species complex</taxon>
    </lineage>
</organism>
<dbReference type="PANTHER" id="PTHR43447">
    <property type="entry name" value="ALPHA-AMYLASE"/>
    <property type="match status" value="1"/>
</dbReference>
<dbReference type="GO" id="GO:0005975">
    <property type="term" value="P:carbohydrate metabolic process"/>
    <property type="evidence" value="ECO:0007669"/>
    <property type="project" value="InterPro"/>
</dbReference>
<keyword evidence="4 8" id="KW-0378">Hydrolase</keyword>
<evidence type="ECO:0000256" key="1">
    <source>
        <dbReference type="ARBA" id="ARBA00001913"/>
    </source>
</evidence>
<dbReference type="InterPro" id="IPR013776">
    <property type="entry name" value="A-amylase_thermo"/>
</dbReference>
<gene>
    <name evidence="8" type="ORF">HETIRDRAFT_55172</name>
</gene>
<dbReference type="GO" id="GO:0004553">
    <property type="term" value="F:hydrolase activity, hydrolyzing O-glycosyl compounds"/>
    <property type="evidence" value="ECO:0007669"/>
    <property type="project" value="InterPro"/>
</dbReference>
<dbReference type="SUPFAM" id="SSF51011">
    <property type="entry name" value="Glycosyl hydrolase domain"/>
    <property type="match status" value="1"/>
</dbReference>
<dbReference type="Gene3D" id="3.20.20.80">
    <property type="entry name" value="Glycosidases"/>
    <property type="match status" value="1"/>
</dbReference>
<dbReference type="Gene3D" id="2.60.40.1180">
    <property type="entry name" value="Golgi alpha-mannosidase II"/>
    <property type="match status" value="1"/>
</dbReference>
<sequence length="536" mass="61032">MVIKCIPWHHLGTSNRLDGSLSKMDLGPRKNSRNSLMIQFFTWDTLHPNMSWWAHFEQEVPNLADLGVTQVWLPPPNKATHQLGQGYDAYDLWDLGEFEQKGSVSTRWGTKQELLRAISVAKANGIDVMIDAVLNHKLGADRVETFLAVRVDSDNRLKDLGPVTEINGWTAFDFPGRAGKYSSMRWNHEHFTAGLDWDDRSRTQGIYRIAGDSNKKWSPNVDKEFGNYDYLLGVDIDHRHPDVRKDLVNWADWVLGTTGATGFRLDAIKHMDRRFLSDWIRRVRQGPKRSRAFIVGEYWSGNVKLILSYIRAFKGQLAFFDVPLHSNFHEASQRGPKYDLRRILDASVLKARPGDAVIFQIGQTLQSWVCQAICVQFYALNPLQVDSNFKLQAYALILLRGEGHPCVFYGDLYPNHECYDEHTARGLRVLMRIRKQFAHGSLREYLHHPNCIGFVRTGDPEHGGGCVVVISNARPEARTNDHSHLIRMNVGPHHTSTAYVGAFAPFARVDITKDGWGFFSCQPGSIQVWTLIDPEP</sequence>
<protein>
    <submittedName>
        <fullName evidence="8">Glycoside hydrolase family 13 protein</fullName>
    </submittedName>
</protein>
<dbReference type="InterPro" id="IPR017853">
    <property type="entry name" value="GH"/>
</dbReference>
<evidence type="ECO:0000256" key="5">
    <source>
        <dbReference type="ARBA" id="ARBA00023277"/>
    </source>
</evidence>
<keyword evidence="9" id="KW-1185">Reference proteome</keyword>
<dbReference type="SMART" id="SM00642">
    <property type="entry name" value="Aamy"/>
    <property type="match status" value="1"/>
</dbReference>
<dbReference type="RefSeq" id="XP_009544668.1">
    <property type="nucleotide sequence ID" value="XM_009546373.1"/>
</dbReference>
<keyword evidence="5" id="KW-0119">Carbohydrate metabolism</keyword>
<dbReference type="PIRSF" id="PIRSF001021">
    <property type="entry name" value="Alph-amls_thrmst"/>
    <property type="match status" value="1"/>
</dbReference>
<evidence type="ECO:0000256" key="6">
    <source>
        <dbReference type="ARBA" id="ARBA00023295"/>
    </source>
</evidence>
<dbReference type="SUPFAM" id="SSF51445">
    <property type="entry name" value="(Trans)glycosidases"/>
    <property type="match status" value="1"/>
</dbReference>
<dbReference type="Proteomes" id="UP000030671">
    <property type="component" value="Unassembled WGS sequence"/>
</dbReference>
<dbReference type="Gene3D" id="2.40.30.140">
    <property type="match status" value="1"/>
</dbReference>
<name>W4KBD4_HETIT</name>
<dbReference type="GeneID" id="20678330"/>
<accession>W4KBD4</accession>
<reference evidence="8 9" key="1">
    <citation type="journal article" date="2012" name="New Phytol.">
        <title>Insight into trade-off between wood decay and parasitism from the genome of a fungal forest pathogen.</title>
        <authorList>
            <person name="Olson A."/>
            <person name="Aerts A."/>
            <person name="Asiegbu F."/>
            <person name="Belbahri L."/>
            <person name="Bouzid O."/>
            <person name="Broberg A."/>
            <person name="Canback B."/>
            <person name="Coutinho P.M."/>
            <person name="Cullen D."/>
            <person name="Dalman K."/>
            <person name="Deflorio G."/>
            <person name="van Diepen L.T."/>
            <person name="Dunand C."/>
            <person name="Duplessis S."/>
            <person name="Durling M."/>
            <person name="Gonthier P."/>
            <person name="Grimwood J."/>
            <person name="Fossdal C.G."/>
            <person name="Hansson D."/>
            <person name="Henrissat B."/>
            <person name="Hietala A."/>
            <person name="Himmelstrand K."/>
            <person name="Hoffmeister D."/>
            <person name="Hogberg N."/>
            <person name="James T.Y."/>
            <person name="Karlsson M."/>
            <person name="Kohler A."/>
            <person name="Kues U."/>
            <person name="Lee Y.H."/>
            <person name="Lin Y.C."/>
            <person name="Lind M."/>
            <person name="Lindquist E."/>
            <person name="Lombard V."/>
            <person name="Lucas S."/>
            <person name="Lunden K."/>
            <person name="Morin E."/>
            <person name="Murat C."/>
            <person name="Park J."/>
            <person name="Raffaello T."/>
            <person name="Rouze P."/>
            <person name="Salamov A."/>
            <person name="Schmutz J."/>
            <person name="Solheim H."/>
            <person name="Stahlberg J."/>
            <person name="Velez H."/>
            <person name="de Vries R.P."/>
            <person name="Wiebenga A."/>
            <person name="Woodward S."/>
            <person name="Yakovlev I."/>
            <person name="Garbelotto M."/>
            <person name="Martin F."/>
            <person name="Grigoriev I.V."/>
            <person name="Stenlid J."/>
        </authorList>
    </citation>
    <scope>NUCLEOTIDE SEQUENCE [LARGE SCALE GENOMIC DNA]</scope>
    <source>
        <strain evidence="8 9">TC 32-1</strain>
    </source>
</reference>
<dbReference type="STRING" id="747525.W4KBD4"/>
<dbReference type="NCBIfam" id="NF006969">
    <property type="entry name" value="PRK09441.1-2"/>
    <property type="match status" value="1"/>
</dbReference>